<dbReference type="Proteomes" id="UP000006201">
    <property type="component" value="Unassembled WGS sequence"/>
</dbReference>
<proteinExistence type="predicted"/>
<dbReference type="AlphaFoldDB" id="A4C7Z8"/>
<protein>
    <submittedName>
        <fullName evidence="1">Putative Mannose-sensitive agglutinin (MSHA) biogenesis protein MshP (Pilus type IV)</fullName>
    </submittedName>
</protein>
<dbReference type="HOGENOM" id="CLU_123901_0_1_6"/>
<evidence type="ECO:0000313" key="2">
    <source>
        <dbReference type="Proteomes" id="UP000006201"/>
    </source>
</evidence>
<dbReference type="STRING" id="87626.PTD2_06714"/>
<organism evidence="1 2">
    <name type="scientific">Pseudoalteromonas tunicata D2</name>
    <dbReference type="NCBI Taxonomy" id="87626"/>
    <lineage>
        <taxon>Bacteria</taxon>
        <taxon>Pseudomonadati</taxon>
        <taxon>Pseudomonadota</taxon>
        <taxon>Gammaproteobacteria</taxon>
        <taxon>Alteromonadales</taxon>
        <taxon>Pseudoalteromonadaceae</taxon>
        <taxon>Pseudoalteromonas</taxon>
    </lineage>
</organism>
<reference evidence="1 2" key="1">
    <citation type="submission" date="2006-02" db="EMBL/GenBank/DDBJ databases">
        <authorList>
            <person name="Moran M.A."/>
            <person name="Kjelleberg S."/>
            <person name="Egan S."/>
            <person name="Saunders N."/>
            <person name="Thomas T."/>
            <person name="Ferriera S."/>
            <person name="Johnson J."/>
            <person name="Kravitz S."/>
            <person name="Halpern A."/>
            <person name="Remington K."/>
            <person name="Beeson K."/>
            <person name="Tran B."/>
            <person name="Rogers Y.-H."/>
            <person name="Friedman R."/>
            <person name="Venter J.C."/>
        </authorList>
    </citation>
    <scope>NUCLEOTIDE SEQUENCE [LARGE SCALE GENOMIC DNA]</scope>
    <source>
        <strain evidence="1 2">D2</strain>
    </source>
</reference>
<name>A4C7Z8_9GAMM</name>
<gene>
    <name evidence="1" type="ORF">PTD2_06714</name>
</gene>
<comment type="caution">
    <text evidence="1">The sequence shown here is derived from an EMBL/GenBank/DDBJ whole genome shotgun (WGS) entry which is preliminary data.</text>
</comment>
<dbReference type="OrthoDB" id="6315693at2"/>
<dbReference type="EMBL" id="AAOH01000003">
    <property type="protein sequence ID" value="EAR28713.1"/>
    <property type="molecule type" value="Genomic_DNA"/>
</dbReference>
<sequence>MSNHMKHKAIHSLFKQQGSMLLTALFIAILMLALGLTLVKVLSGSAHNNAVEYYGARAFLAAQSGLEKGLTTLFPLNAVPANCPVLPSLVFNSGYLANCQVQVDCVKIGPLEDKSLVSKNVTVFRLSSSATCKVNDCALGEDCRKDFWQTQRTLSVEAKTLN</sequence>
<evidence type="ECO:0000313" key="1">
    <source>
        <dbReference type="EMBL" id="EAR28713.1"/>
    </source>
</evidence>
<keyword evidence="2" id="KW-1185">Reference proteome</keyword>
<dbReference type="eggNOG" id="COG4726">
    <property type="taxonomic scope" value="Bacteria"/>
</dbReference>
<accession>A4C7Z8</accession>